<proteinExistence type="predicted"/>
<evidence type="ECO:0000313" key="3">
    <source>
        <dbReference type="Proteomes" id="UP000230002"/>
    </source>
</evidence>
<dbReference type="GO" id="GO:0005524">
    <property type="term" value="F:ATP binding"/>
    <property type="evidence" value="ECO:0007669"/>
    <property type="project" value="InterPro"/>
</dbReference>
<dbReference type="InterPro" id="IPR011009">
    <property type="entry name" value="Kinase-like_dom_sf"/>
</dbReference>
<dbReference type="SUPFAM" id="SSF56112">
    <property type="entry name" value="Protein kinase-like (PK-like)"/>
    <property type="match status" value="1"/>
</dbReference>
<name>A0A2G8SUH4_9APHY</name>
<evidence type="ECO:0000259" key="1">
    <source>
        <dbReference type="PROSITE" id="PS50011"/>
    </source>
</evidence>
<reference evidence="2 3" key="1">
    <citation type="journal article" date="2015" name="Sci. Rep.">
        <title>Chromosome-level genome map provides insights into diverse defense mechanisms in the medicinal fungus Ganoderma sinense.</title>
        <authorList>
            <person name="Zhu Y."/>
            <person name="Xu J."/>
            <person name="Sun C."/>
            <person name="Zhou S."/>
            <person name="Xu H."/>
            <person name="Nelson D.R."/>
            <person name="Qian J."/>
            <person name="Song J."/>
            <person name="Luo H."/>
            <person name="Xiang L."/>
            <person name="Li Y."/>
            <person name="Xu Z."/>
            <person name="Ji A."/>
            <person name="Wang L."/>
            <person name="Lu S."/>
            <person name="Hayward A."/>
            <person name="Sun W."/>
            <person name="Li X."/>
            <person name="Schwartz D.C."/>
            <person name="Wang Y."/>
            <person name="Chen S."/>
        </authorList>
    </citation>
    <scope>NUCLEOTIDE SEQUENCE [LARGE SCALE GENOMIC DNA]</scope>
    <source>
        <strain evidence="2 3">ZZ0214-1</strain>
    </source>
</reference>
<gene>
    <name evidence="2" type="ORF">GSI_01111</name>
</gene>
<accession>A0A2G8SUH4</accession>
<protein>
    <recommendedName>
        <fullName evidence="1">Protein kinase domain-containing protein</fullName>
    </recommendedName>
</protein>
<organism evidence="2 3">
    <name type="scientific">Ganoderma sinense ZZ0214-1</name>
    <dbReference type="NCBI Taxonomy" id="1077348"/>
    <lineage>
        <taxon>Eukaryota</taxon>
        <taxon>Fungi</taxon>
        <taxon>Dikarya</taxon>
        <taxon>Basidiomycota</taxon>
        <taxon>Agaricomycotina</taxon>
        <taxon>Agaricomycetes</taxon>
        <taxon>Polyporales</taxon>
        <taxon>Polyporaceae</taxon>
        <taxon>Ganoderma</taxon>
    </lineage>
</organism>
<dbReference type="Proteomes" id="UP000230002">
    <property type="component" value="Unassembled WGS sequence"/>
</dbReference>
<keyword evidence="3" id="KW-1185">Reference proteome</keyword>
<dbReference type="OrthoDB" id="3269050at2759"/>
<feature type="domain" description="Protein kinase" evidence="1">
    <location>
        <begin position="89"/>
        <end position="344"/>
    </location>
</feature>
<dbReference type="InterPro" id="IPR000719">
    <property type="entry name" value="Prot_kinase_dom"/>
</dbReference>
<dbReference type="EMBL" id="AYKW01000001">
    <property type="protein sequence ID" value="PIL37417.1"/>
    <property type="molecule type" value="Genomic_DNA"/>
</dbReference>
<dbReference type="GO" id="GO:0004672">
    <property type="term" value="F:protein kinase activity"/>
    <property type="evidence" value="ECO:0007669"/>
    <property type="project" value="InterPro"/>
</dbReference>
<evidence type="ECO:0000313" key="2">
    <source>
        <dbReference type="EMBL" id="PIL37417.1"/>
    </source>
</evidence>
<dbReference type="PROSITE" id="PS50011">
    <property type="entry name" value="PROTEIN_KINASE_DOM"/>
    <property type="match status" value="1"/>
</dbReference>
<dbReference type="STRING" id="1077348.A0A2G8SUH4"/>
<dbReference type="AlphaFoldDB" id="A0A2G8SUH4"/>
<dbReference type="Gene3D" id="1.10.510.10">
    <property type="entry name" value="Transferase(Phosphotransferase) domain 1"/>
    <property type="match status" value="1"/>
</dbReference>
<sequence>MTTEVSKDETLIFPEFIVGGELRLSLSNLGSSSPSERTALTCRIMKAFRPFTLSPVLLVWLDQSSTLPHDQAALPTTAILKLYDRRCLTNTREEFDEGAPWSLDKEHEYRQYLDDVASGAVPVGDFASQTFMWDNEVSDGEFEAYLQFQAQKSFNAERTAYERLEPLQGKKIPKLYGVIEHEITIHNARGDGFAVTEIIPGLLIEYISGPTLRQLVATWKARDPPLPNTVLTTLCEDAVKVVDRISDFDVLNEDVRIDNFLIREPFVDSSSAAIVEDAVVLIDLGQSRLRGEDESEDDWIKAKWSQDETGAVGFVTLGLVREFVGQDVWSYEKSLRYYRPLEEE</sequence>
<comment type="caution">
    <text evidence="2">The sequence shown here is derived from an EMBL/GenBank/DDBJ whole genome shotgun (WGS) entry which is preliminary data.</text>
</comment>